<dbReference type="AlphaFoldDB" id="A0A165UWM6"/>
<protein>
    <submittedName>
        <fullName evidence="2">Uncharacterized protein</fullName>
    </submittedName>
</protein>
<dbReference type="InParanoid" id="A0A165UWM6"/>
<dbReference type="EMBL" id="KV425556">
    <property type="protein sequence ID" value="KZT28808.1"/>
    <property type="molecule type" value="Genomic_DNA"/>
</dbReference>
<feature type="compositionally biased region" description="Pro residues" evidence="1">
    <location>
        <begin position="52"/>
        <end position="68"/>
    </location>
</feature>
<sequence>MTSTIRVHLRKEHQETYDRIVLAEGLKQLHPYSKGFRPSDLSPISSGHLDPHPNPIPSPSLYPAPPPGDRPRWATNTIATDVWYFMRGLEVREQPANWREPVNEPVLDKKPTTPFLGCKLCTQRGQWRTWKCINGMSSTIRKHLQNEHGKIYASVCKAVNLKAPVDDGSVLDGEVDEDVQDTANRSDLQAGVDMSSASLTYPPVDKG</sequence>
<gene>
    <name evidence="2" type="ORF">NEOLEDRAFT_781470</name>
</gene>
<feature type="region of interest" description="Disordered" evidence="1">
    <location>
        <begin position="178"/>
        <end position="207"/>
    </location>
</feature>
<proteinExistence type="predicted"/>
<name>A0A165UWM6_9AGAM</name>
<feature type="region of interest" description="Disordered" evidence="1">
    <location>
        <begin position="40"/>
        <end position="68"/>
    </location>
</feature>
<evidence type="ECO:0000313" key="2">
    <source>
        <dbReference type="EMBL" id="KZT28808.1"/>
    </source>
</evidence>
<organism evidence="2 3">
    <name type="scientific">Neolentinus lepideus HHB14362 ss-1</name>
    <dbReference type="NCBI Taxonomy" id="1314782"/>
    <lineage>
        <taxon>Eukaryota</taxon>
        <taxon>Fungi</taxon>
        <taxon>Dikarya</taxon>
        <taxon>Basidiomycota</taxon>
        <taxon>Agaricomycotina</taxon>
        <taxon>Agaricomycetes</taxon>
        <taxon>Gloeophyllales</taxon>
        <taxon>Gloeophyllaceae</taxon>
        <taxon>Neolentinus</taxon>
    </lineage>
</organism>
<dbReference type="OrthoDB" id="3052539at2759"/>
<dbReference type="Proteomes" id="UP000076761">
    <property type="component" value="Unassembled WGS sequence"/>
</dbReference>
<keyword evidence="3" id="KW-1185">Reference proteome</keyword>
<accession>A0A165UWM6</accession>
<reference evidence="2 3" key="1">
    <citation type="journal article" date="2016" name="Mol. Biol. Evol.">
        <title>Comparative Genomics of Early-Diverging Mushroom-Forming Fungi Provides Insights into the Origins of Lignocellulose Decay Capabilities.</title>
        <authorList>
            <person name="Nagy L.G."/>
            <person name="Riley R."/>
            <person name="Tritt A."/>
            <person name="Adam C."/>
            <person name="Daum C."/>
            <person name="Floudas D."/>
            <person name="Sun H."/>
            <person name="Yadav J.S."/>
            <person name="Pangilinan J."/>
            <person name="Larsson K.H."/>
            <person name="Matsuura K."/>
            <person name="Barry K."/>
            <person name="Labutti K."/>
            <person name="Kuo R."/>
            <person name="Ohm R.A."/>
            <person name="Bhattacharya S.S."/>
            <person name="Shirouzu T."/>
            <person name="Yoshinaga Y."/>
            <person name="Martin F.M."/>
            <person name="Grigoriev I.V."/>
            <person name="Hibbett D.S."/>
        </authorList>
    </citation>
    <scope>NUCLEOTIDE SEQUENCE [LARGE SCALE GENOMIC DNA]</scope>
    <source>
        <strain evidence="2 3">HHB14362 ss-1</strain>
    </source>
</reference>
<evidence type="ECO:0000256" key="1">
    <source>
        <dbReference type="SAM" id="MobiDB-lite"/>
    </source>
</evidence>
<evidence type="ECO:0000313" key="3">
    <source>
        <dbReference type="Proteomes" id="UP000076761"/>
    </source>
</evidence>